<gene>
    <name evidence="2" type="ORF">Z518_11415</name>
</gene>
<dbReference type="AlphaFoldDB" id="A0A0D2GM11"/>
<feature type="domain" description="F-box" evidence="1">
    <location>
        <begin position="8"/>
        <end position="37"/>
    </location>
</feature>
<dbReference type="SUPFAM" id="SSF81383">
    <property type="entry name" value="F-box domain"/>
    <property type="match status" value="1"/>
</dbReference>
<evidence type="ECO:0000313" key="2">
    <source>
        <dbReference type="EMBL" id="KIW99427.1"/>
    </source>
</evidence>
<dbReference type="STRING" id="1442369.A0A0D2GM11"/>
<dbReference type="RefSeq" id="XP_013266564.1">
    <property type="nucleotide sequence ID" value="XM_013411110.1"/>
</dbReference>
<sequence>MALQHLAPELLVHIFESLSSVSDIISLSLTCRYFHALLPKSHKLVLFFSAIDQEMGPLEDILQLLTQNDNEIIHLRRSPPLSFTLLTQATAVARVAQRFVELYPGFRWADENSPHRRVLVDCEARKLRRAVYRLWSYTQAFCSKSSFPHLRSAISSSAERLQLLRSWSTPHLLELEDFRCTLERLLAIEICPTDGEVYSRTSEDAKLPHPPSQYFPSHHFMGSTPVIQEFFHDSRESSFPDQKASIQELRFRHMRGWGSDLQNFYLVQSFLKFSPAQILWLFDNAVSKTDVERFIELHSHDPCFFDSGSLLFSDWVTVLHGRGVDVQEAREAIWDGNAGIVIKNSTEEC</sequence>
<evidence type="ECO:0000313" key="3">
    <source>
        <dbReference type="Proteomes" id="UP000053617"/>
    </source>
</evidence>
<reference evidence="2 3" key="1">
    <citation type="submission" date="2015-01" db="EMBL/GenBank/DDBJ databases">
        <title>The Genome Sequence of Rhinocladiella mackenzie CBS 650.93.</title>
        <authorList>
            <consortium name="The Broad Institute Genomics Platform"/>
            <person name="Cuomo C."/>
            <person name="de Hoog S."/>
            <person name="Gorbushina A."/>
            <person name="Stielow B."/>
            <person name="Teixiera M."/>
            <person name="Abouelleil A."/>
            <person name="Chapman S.B."/>
            <person name="Priest M."/>
            <person name="Young S.K."/>
            <person name="Wortman J."/>
            <person name="Nusbaum C."/>
            <person name="Birren B."/>
        </authorList>
    </citation>
    <scope>NUCLEOTIDE SEQUENCE [LARGE SCALE GENOMIC DNA]</scope>
    <source>
        <strain evidence="2 3">CBS 650.93</strain>
    </source>
</reference>
<dbReference type="Proteomes" id="UP000053617">
    <property type="component" value="Unassembled WGS sequence"/>
</dbReference>
<dbReference type="HOGENOM" id="CLU_066899_0_0_1"/>
<organism evidence="2 3">
    <name type="scientific">Rhinocladiella mackenziei CBS 650.93</name>
    <dbReference type="NCBI Taxonomy" id="1442369"/>
    <lineage>
        <taxon>Eukaryota</taxon>
        <taxon>Fungi</taxon>
        <taxon>Dikarya</taxon>
        <taxon>Ascomycota</taxon>
        <taxon>Pezizomycotina</taxon>
        <taxon>Eurotiomycetes</taxon>
        <taxon>Chaetothyriomycetidae</taxon>
        <taxon>Chaetothyriales</taxon>
        <taxon>Herpotrichiellaceae</taxon>
        <taxon>Rhinocladiella</taxon>
    </lineage>
</organism>
<dbReference type="OrthoDB" id="1638493at2759"/>
<keyword evidence="3" id="KW-1185">Reference proteome</keyword>
<dbReference type="CDD" id="cd09917">
    <property type="entry name" value="F-box_SF"/>
    <property type="match status" value="1"/>
</dbReference>
<dbReference type="GeneID" id="25299486"/>
<accession>A0A0D2GM11</accession>
<dbReference type="Pfam" id="PF12937">
    <property type="entry name" value="F-box-like"/>
    <property type="match status" value="1"/>
</dbReference>
<dbReference type="EMBL" id="KN847487">
    <property type="protein sequence ID" value="KIW99427.1"/>
    <property type="molecule type" value="Genomic_DNA"/>
</dbReference>
<dbReference type="VEuPathDB" id="FungiDB:Z518_11415"/>
<evidence type="ECO:0000259" key="1">
    <source>
        <dbReference type="Pfam" id="PF12937"/>
    </source>
</evidence>
<dbReference type="InterPro" id="IPR001810">
    <property type="entry name" value="F-box_dom"/>
</dbReference>
<name>A0A0D2GM11_9EURO</name>
<dbReference type="InterPro" id="IPR036047">
    <property type="entry name" value="F-box-like_dom_sf"/>
</dbReference>
<protein>
    <recommendedName>
        <fullName evidence="1">F-box domain-containing protein</fullName>
    </recommendedName>
</protein>
<proteinExistence type="predicted"/>